<gene>
    <name evidence="3" type="ORF">CC78DRAFT_576818</name>
</gene>
<dbReference type="Proteomes" id="UP000800093">
    <property type="component" value="Unassembled WGS sequence"/>
</dbReference>
<name>A0A9P4N619_9PLEO</name>
<keyword evidence="2" id="KW-0732">Signal</keyword>
<protein>
    <submittedName>
        <fullName evidence="3">Uncharacterized protein</fullName>
    </submittedName>
</protein>
<reference evidence="4" key="1">
    <citation type="journal article" date="2020" name="Stud. Mycol.">
        <title>101 Dothideomycetes genomes: A test case for predicting lifestyles and emergence of pathogens.</title>
        <authorList>
            <person name="Haridas S."/>
            <person name="Albert R."/>
            <person name="Binder M."/>
            <person name="Bloem J."/>
            <person name="LaButti K."/>
            <person name="Salamov A."/>
            <person name="Andreopoulos B."/>
            <person name="Baker S."/>
            <person name="Barry K."/>
            <person name="Bills G."/>
            <person name="Bluhm B."/>
            <person name="Cannon C."/>
            <person name="Castanera R."/>
            <person name="Culley D."/>
            <person name="Daum C."/>
            <person name="Ezra D."/>
            <person name="Gonzalez J."/>
            <person name="Henrissat B."/>
            <person name="Kuo A."/>
            <person name="Liang C."/>
            <person name="Lipzen A."/>
            <person name="Lutzoni F."/>
            <person name="Magnuson J."/>
            <person name="Mondo S."/>
            <person name="Nolan M."/>
            <person name="Ohm R."/>
            <person name="Pangilinan J."/>
            <person name="Park H.-J."/>
            <person name="Ramirez L."/>
            <person name="Alfaro M."/>
            <person name="Sun H."/>
            <person name="Tritt A."/>
            <person name="Yoshinaga Y."/>
            <person name="Zwiers L.-H."/>
            <person name="Turgeon B."/>
            <person name="Goodwin S."/>
            <person name="Spatafora J."/>
            <person name="Crous P."/>
            <person name="Grigoriev I."/>
        </authorList>
    </citation>
    <scope>NUCLEOTIDE SEQUENCE [LARGE SCALE GENOMIC DNA]</scope>
    <source>
        <strain evidence="4">CBS 304.66</strain>
    </source>
</reference>
<dbReference type="EMBL" id="ML986589">
    <property type="protein sequence ID" value="KAF2267807.1"/>
    <property type="molecule type" value="Genomic_DNA"/>
</dbReference>
<evidence type="ECO:0000313" key="4">
    <source>
        <dbReference type="Proteomes" id="UP000800093"/>
    </source>
</evidence>
<proteinExistence type="predicted"/>
<feature type="chain" id="PRO_5040419754" evidence="2">
    <location>
        <begin position="21"/>
        <end position="250"/>
    </location>
</feature>
<sequence length="250" mass="27466">MADGEQLVLLFLFMASLAAAQIGPDKLKLALTQERDETGDDCDDVRYRTGRRPLCAGSCLPTLEDGLDAPVIRSQRLIRSAAIRAQSQYQSGKHNRGSAMSTPKMGLSKRLLCACARGPRPTPPEAPTRSNHDESRQISSSCPFRTLPLQRAGNSLASSTVHRTHACECRLIRQATAPNTLSSSHLLTFCRGVAARRWPGIPHLAIRPRPNKCRSTSPVFHHASHRHSLAFEAGRREIPRNTARHSPSQS</sequence>
<keyword evidence="4" id="KW-1185">Reference proteome</keyword>
<feature type="region of interest" description="Disordered" evidence="1">
    <location>
        <begin position="118"/>
        <end position="140"/>
    </location>
</feature>
<evidence type="ECO:0000256" key="2">
    <source>
        <dbReference type="SAM" id="SignalP"/>
    </source>
</evidence>
<accession>A0A9P4N619</accession>
<evidence type="ECO:0000256" key="1">
    <source>
        <dbReference type="SAM" id="MobiDB-lite"/>
    </source>
</evidence>
<feature type="signal peptide" evidence="2">
    <location>
        <begin position="1"/>
        <end position="20"/>
    </location>
</feature>
<dbReference type="AlphaFoldDB" id="A0A9P4N619"/>
<organism evidence="3 4">
    <name type="scientific">Lojkania enalia</name>
    <dbReference type="NCBI Taxonomy" id="147567"/>
    <lineage>
        <taxon>Eukaryota</taxon>
        <taxon>Fungi</taxon>
        <taxon>Dikarya</taxon>
        <taxon>Ascomycota</taxon>
        <taxon>Pezizomycotina</taxon>
        <taxon>Dothideomycetes</taxon>
        <taxon>Pleosporomycetidae</taxon>
        <taxon>Pleosporales</taxon>
        <taxon>Pleosporales incertae sedis</taxon>
        <taxon>Lojkania</taxon>
    </lineage>
</organism>
<evidence type="ECO:0000313" key="3">
    <source>
        <dbReference type="EMBL" id="KAF2267807.1"/>
    </source>
</evidence>
<comment type="caution">
    <text evidence="3">The sequence shown here is derived from an EMBL/GenBank/DDBJ whole genome shotgun (WGS) entry which is preliminary data.</text>
</comment>